<evidence type="ECO:0000256" key="1">
    <source>
        <dbReference type="SAM" id="MobiDB-lite"/>
    </source>
</evidence>
<feature type="compositionally biased region" description="Polar residues" evidence="1">
    <location>
        <begin position="1"/>
        <end position="15"/>
    </location>
</feature>
<organism evidence="3 4">
    <name type="scientific">Pseudonocardia bannensis</name>
    <dbReference type="NCBI Taxonomy" id="630973"/>
    <lineage>
        <taxon>Bacteria</taxon>
        <taxon>Bacillati</taxon>
        <taxon>Actinomycetota</taxon>
        <taxon>Actinomycetes</taxon>
        <taxon>Pseudonocardiales</taxon>
        <taxon>Pseudonocardiaceae</taxon>
        <taxon>Pseudonocardia</taxon>
    </lineage>
</organism>
<keyword evidence="4" id="KW-1185">Reference proteome</keyword>
<evidence type="ECO:0008006" key="5">
    <source>
        <dbReference type="Google" id="ProtNLM"/>
    </source>
</evidence>
<dbReference type="InterPro" id="IPR011009">
    <property type="entry name" value="Kinase-like_dom_sf"/>
</dbReference>
<dbReference type="CDD" id="cd13973">
    <property type="entry name" value="PK_MviN-like"/>
    <property type="match status" value="1"/>
</dbReference>
<dbReference type="SUPFAM" id="SSF56112">
    <property type="entry name" value="Protein kinase-like (PK-like)"/>
    <property type="match status" value="1"/>
</dbReference>
<name>A0A848DG47_9PSEU</name>
<dbReference type="AlphaFoldDB" id="A0A848DG47"/>
<dbReference type="Gene3D" id="3.30.200.20">
    <property type="entry name" value="Phosphorylase Kinase, domain 1"/>
    <property type="match status" value="1"/>
</dbReference>
<evidence type="ECO:0000256" key="2">
    <source>
        <dbReference type="SAM" id="Phobius"/>
    </source>
</evidence>
<feature type="region of interest" description="Disordered" evidence="1">
    <location>
        <begin position="394"/>
        <end position="414"/>
    </location>
</feature>
<sequence length="558" mass="57453">MSGQTEQRPAPTHNSGGAGTAQVPEQTRPADVPTCRAPRSEPSPAAGGTTGGSMLADRYRLHTRVGSDLGAGAEFWRAEDTILRRDVAITVLRRLEADPASDDPDGTIRAGEMIVRALRTGCFEHRGCARLLDVLAAGSPGVPTDVLGAAVAEWVPGRSLGETVASGLIKPLTAARMVEPLAAAAEEAHRHGLVLGCDHPQRIRITPDGRAQLAFVLPRPDLRPADDVRGLGAVLYALLTSRWPLSGADAALAGLGAVVRGDGGAPPAPSTLRPGVPVELDALTAGTLGDDDAPGRVHTAAAVHKLISEVVAEDDRAALFPPVHDGVPSAPGDVWQDDARVVRPTDPERKRKLAIGLSVLGAGMLVVFGYLGIQLGSLFGNSAGPAIVVDSAAAPPGSPPAPARPAPPAGGSTAASVAGIEVYDNTGDKDNAGRISRIIDGNPSTSWRTFVYKQPFPALKPGVGIMVSFASAVQLSSLTIDSPSGGTVVQIRSAPTADAEFDETVAITEATLEPGDTRISLAQSQPVQHVLIWITKLGGGGSENATEINEVGFQRAGD</sequence>
<reference evidence="3 4" key="1">
    <citation type="submission" date="2020-04" db="EMBL/GenBank/DDBJ databases">
        <authorList>
            <person name="Klaysubun C."/>
            <person name="Duangmal K."/>
            <person name="Lipun K."/>
        </authorList>
    </citation>
    <scope>NUCLEOTIDE SEQUENCE [LARGE SCALE GENOMIC DNA]</scope>
    <source>
        <strain evidence="3 4">DSM 45300</strain>
    </source>
</reference>
<dbReference type="Gene3D" id="1.10.510.10">
    <property type="entry name" value="Transferase(Phosphotransferase) domain 1"/>
    <property type="match status" value="1"/>
</dbReference>
<accession>A0A848DG47</accession>
<dbReference type="EMBL" id="JAAXKZ010000019">
    <property type="protein sequence ID" value="NMH91535.1"/>
    <property type="molecule type" value="Genomic_DNA"/>
</dbReference>
<comment type="caution">
    <text evidence="3">The sequence shown here is derived from an EMBL/GenBank/DDBJ whole genome shotgun (WGS) entry which is preliminary data.</text>
</comment>
<keyword evidence="2" id="KW-0472">Membrane</keyword>
<feature type="compositionally biased region" description="Pro residues" evidence="1">
    <location>
        <begin position="396"/>
        <end position="408"/>
    </location>
</feature>
<feature type="transmembrane region" description="Helical" evidence="2">
    <location>
        <begin position="353"/>
        <end position="373"/>
    </location>
</feature>
<dbReference type="Proteomes" id="UP000586918">
    <property type="component" value="Unassembled WGS sequence"/>
</dbReference>
<gene>
    <name evidence="3" type="ORF">HF519_08040</name>
</gene>
<keyword evidence="2" id="KW-1133">Transmembrane helix</keyword>
<proteinExistence type="predicted"/>
<keyword evidence="2" id="KW-0812">Transmembrane</keyword>
<evidence type="ECO:0000313" key="4">
    <source>
        <dbReference type="Proteomes" id="UP000586918"/>
    </source>
</evidence>
<dbReference type="RefSeq" id="WP_169411689.1">
    <property type="nucleotide sequence ID" value="NZ_JAAXKZ010000019.1"/>
</dbReference>
<protein>
    <recommendedName>
        <fullName evidence="5">Integral membrane protein MviN</fullName>
    </recommendedName>
</protein>
<evidence type="ECO:0000313" key="3">
    <source>
        <dbReference type="EMBL" id="NMH91535.1"/>
    </source>
</evidence>
<feature type="region of interest" description="Disordered" evidence="1">
    <location>
        <begin position="1"/>
        <end position="53"/>
    </location>
</feature>